<dbReference type="PANTHER" id="PTHR33279">
    <property type="entry name" value="SULFUR CARRIER PROTEIN YEDF-RELATED"/>
    <property type="match status" value="1"/>
</dbReference>
<dbReference type="PROSITE" id="PS00380">
    <property type="entry name" value="RHODANESE_1"/>
    <property type="match status" value="1"/>
</dbReference>
<gene>
    <name evidence="3" type="ORF">SAMN06295960_0244</name>
</gene>
<reference evidence="3 4" key="1">
    <citation type="submission" date="2017-04" db="EMBL/GenBank/DDBJ databases">
        <authorList>
            <person name="Afonso C.L."/>
            <person name="Miller P.J."/>
            <person name="Scott M.A."/>
            <person name="Spackman E."/>
            <person name="Goraichik I."/>
            <person name="Dimitrov K.M."/>
            <person name="Suarez D.L."/>
            <person name="Swayne D.E."/>
        </authorList>
    </citation>
    <scope>NUCLEOTIDE SEQUENCE [LARGE SCALE GENOMIC DNA]</scope>
    <source>
        <strain evidence="3 4">11</strain>
    </source>
</reference>
<dbReference type="InterPro" id="IPR001455">
    <property type="entry name" value="TusA-like"/>
</dbReference>
<comment type="similarity">
    <text evidence="1">Belongs to the sulfur carrier protein TusA family.</text>
</comment>
<dbReference type="SMART" id="SM00450">
    <property type="entry name" value="RHOD"/>
    <property type="match status" value="1"/>
</dbReference>
<dbReference type="Proteomes" id="UP000193834">
    <property type="component" value="Unassembled WGS sequence"/>
</dbReference>
<dbReference type="RefSeq" id="WP_085492534.1">
    <property type="nucleotide sequence ID" value="NZ_FXAZ01000001.1"/>
</dbReference>
<evidence type="ECO:0000256" key="1">
    <source>
        <dbReference type="ARBA" id="ARBA00008984"/>
    </source>
</evidence>
<dbReference type="CDD" id="cd00291">
    <property type="entry name" value="SirA_YedF_YeeD"/>
    <property type="match status" value="1"/>
</dbReference>
<dbReference type="Gene3D" id="3.30.110.40">
    <property type="entry name" value="TusA-like domain"/>
    <property type="match status" value="1"/>
</dbReference>
<evidence type="ECO:0000259" key="2">
    <source>
        <dbReference type="PROSITE" id="PS50206"/>
    </source>
</evidence>
<dbReference type="EMBL" id="FXAZ01000001">
    <property type="protein sequence ID" value="SMG11194.1"/>
    <property type="molecule type" value="Genomic_DNA"/>
</dbReference>
<dbReference type="InterPro" id="IPR036873">
    <property type="entry name" value="Rhodanese-like_dom_sf"/>
</dbReference>
<dbReference type="PROSITE" id="PS01148">
    <property type="entry name" value="UPF0033"/>
    <property type="match status" value="1"/>
</dbReference>
<accession>A0A1X7IAL7</accession>
<dbReference type="Pfam" id="PF00581">
    <property type="entry name" value="Rhodanese"/>
    <property type="match status" value="1"/>
</dbReference>
<evidence type="ECO:0000313" key="3">
    <source>
        <dbReference type="EMBL" id="SMG11194.1"/>
    </source>
</evidence>
<dbReference type="Pfam" id="PF01206">
    <property type="entry name" value="TusA"/>
    <property type="match status" value="1"/>
</dbReference>
<dbReference type="AlphaFoldDB" id="A0A1X7IAL7"/>
<dbReference type="PANTHER" id="PTHR33279:SF6">
    <property type="entry name" value="SULFUR CARRIER PROTEIN YEDF-RELATED"/>
    <property type="match status" value="1"/>
</dbReference>
<dbReference type="InterPro" id="IPR001307">
    <property type="entry name" value="Thiosulphate_STrfase_CS"/>
</dbReference>
<dbReference type="SUPFAM" id="SSF52821">
    <property type="entry name" value="Rhodanese/Cell cycle control phosphatase"/>
    <property type="match status" value="1"/>
</dbReference>
<name>A0A1X7IAL7_9BACL</name>
<dbReference type="PROSITE" id="PS50206">
    <property type="entry name" value="RHODANESE_3"/>
    <property type="match status" value="1"/>
</dbReference>
<dbReference type="GO" id="GO:0004792">
    <property type="term" value="F:thiosulfate-cyanide sulfurtransferase activity"/>
    <property type="evidence" value="ECO:0007669"/>
    <property type="project" value="InterPro"/>
</dbReference>
<dbReference type="Gene3D" id="3.40.250.10">
    <property type="entry name" value="Rhodanese-like domain"/>
    <property type="match status" value="1"/>
</dbReference>
<feature type="domain" description="Rhodanese" evidence="2">
    <location>
        <begin position="104"/>
        <end position="190"/>
    </location>
</feature>
<evidence type="ECO:0000313" key="4">
    <source>
        <dbReference type="Proteomes" id="UP000193834"/>
    </source>
</evidence>
<keyword evidence="3" id="KW-0808">Transferase</keyword>
<sequence>MSALKVDQVLDCKGLACPMPVVRTKKTLEGLNTGEVLEIMATDRGSVADLQGWAKRTGHQYIGLKESGQVFHHYIRKVDPTELKEAVSYPHTITPEEVKARLSQGEALHIVDVREPAEFAFGHIPGALSIPVGDLDNRLDELDASDSFIIVCRSGYRSDLACQLLEEKGYHKVKNMVHGMNAWDGDILIND</sequence>
<dbReference type="OrthoDB" id="9800872at2"/>
<dbReference type="CDD" id="cd00158">
    <property type="entry name" value="RHOD"/>
    <property type="match status" value="1"/>
</dbReference>
<dbReference type="InterPro" id="IPR001763">
    <property type="entry name" value="Rhodanese-like_dom"/>
</dbReference>
<dbReference type="STRING" id="1852522.SAMN06295960_0244"/>
<dbReference type="InterPro" id="IPR036868">
    <property type="entry name" value="TusA-like_sf"/>
</dbReference>
<proteinExistence type="inferred from homology"/>
<organism evidence="3 4">
    <name type="scientific">Paenibacillus aquistagni</name>
    <dbReference type="NCBI Taxonomy" id="1852522"/>
    <lineage>
        <taxon>Bacteria</taxon>
        <taxon>Bacillati</taxon>
        <taxon>Bacillota</taxon>
        <taxon>Bacilli</taxon>
        <taxon>Bacillales</taxon>
        <taxon>Paenibacillaceae</taxon>
        <taxon>Paenibacillus</taxon>
    </lineage>
</organism>
<dbReference type="SUPFAM" id="SSF64307">
    <property type="entry name" value="SirA-like"/>
    <property type="match status" value="1"/>
</dbReference>
<keyword evidence="4" id="KW-1185">Reference proteome</keyword>
<protein>
    <submittedName>
        <fullName evidence="3">Rhodanese-related sulfurtransferase</fullName>
    </submittedName>
</protein>